<dbReference type="EMBL" id="KQ977026">
    <property type="protein sequence ID" value="KYN06231.1"/>
    <property type="molecule type" value="Genomic_DNA"/>
</dbReference>
<keyword evidence="2" id="KW-1185">Reference proteome</keyword>
<evidence type="ECO:0000313" key="1">
    <source>
        <dbReference type="EMBL" id="KYN06231.1"/>
    </source>
</evidence>
<name>A0A151IMS2_9HYME</name>
<gene>
    <name evidence="1" type="ORF">ALC62_02823</name>
</gene>
<sequence length="101" mass="11751">RGGLLHPSNQMFCLCSVLEDTVTKVLSSKNINNNTLFEVVDLLEEIEIPKVGCKDDEHVLTVSIIKFYLIMRMHFACTRFNEINQKNREKTKILRKQSRLL</sequence>
<reference evidence="1 2" key="1">
    <citation type="submission" date="2016-03" db="EMBL/GenBank/DDBJ databases">
        <title>Cyphomyrmex costatus WGS genome.</title>
        <authorList>
            <person name="Nygaard S."/>
            <person name="Hu H."/>
            <person name="Boomsma J."/>
            <person name="Zhang G."/>
        </authorList>
    </citation>
    <scope>NUCLEOTIDE SEQUENCE [LARGE SCALE GENOMIC DNA]</scope>
    <source>
        <strain evidence="1">MS0001</strain>
        <tissue evidence="1">Whole body</tissue>
    </source>
</reference>
<dbReference type="STRING" id="456900.A0A151IMS2"/>
<accession>A0A151IMS2</accession>
<dbReference type="Proteomes" id="UP000078542">
    <property type="component" value="Unassembled WGS sequence"/>
</dbReference>
<protein>
    <submittedName>
        <fullName evidence="1">Uncharacterized protein</fullName>
    </submittedName>
</protein>
<dbReference type="AlphaFoldDB" id="A0A151IMS2"/>
<organism evidence="1 2">
    <name type="scientific">Cyphomyrmex costatus</name>
    <dbReference type="NCBI Taxonomy" id="456900"/>
    <lineage>
        <taxon>Eukaryota</taxon>
        <taxon>Metazoa</taxon>
        <taxon>Ecdysozoa</taxon>
        <taxon>Arthropoda</taxon>
        <taxon>Hexapoda</taxon>
        <taxon>Insecta</taxon>
        <taxon>Pterygota</taxon>
        <taxon>Neoptera</taxon>
        <taxon>Endopterygota</taxon>
        <taxon>Hymenoptera</taxon>
        <taxon>Apocrita</taxon>
        <taxon>Aculeata</taxon>
        <taxon>Formicoidea</taxon>
        <taxon>Formicidae</taxon>
        <taxon>Myrmicinae</taxon>
        <taxon>Cyphomyrmex</taxon>
    </lineage>
</organism>
<proteinExistence type="predicted"/>
<feature type="non-terminal residue" evidence="1">
    <location>
        <position position="1"/>
    </location>
</feature>
<evidence type="ECO:0000313" key="2">
    <source>
        <dbReference type="Proteomes" id="UP000078542"/>
    </source>
</evidence>